<sequence length="175" mass="18049">MRRNPKLLFFVMVSIAVVGALPSTAEAGLSLNADMNVGVVTSGGGPLGDVGSGIGGRIGYRANVGVFSITPELGGSYLRLNQVETPMRGVVGARVALRGVVQPSIFAHYGLAIVQRDVGGPTYDLGGAVDFSASIVKVGVHAGYVAVQSTLDRGVYSVYTPLNWVELGMHAGLGF</sequence>
<dbReference type="AlphaFoldDB" id="A0A6N7PSZ6"/>
<keyword evidence="3" id="KW-1185">Reference proteome</keyword>
<comment type="caution">
    <text evidence="2">The sequence shown here is derived from an EMBL/GenBank/DDBJ whole genome shotgun (WGS) entry which is preliminary data.</text>
</comment>
<protein>
    <recommendedName>
        <fullName evidence="4">Outer membrane beta-barrel protein</fullName>
    </recommendedName>
</protein>
<proteinExistence type="predicted"/>
<dbReference type="EMBL" id="WJIE01000007">
    <property type="protein sequence ID" value="MRG95158.1"/>
    <property type="molecule type" value="Genomic_DNA"/>
</dbReference>
<accession>A0A6N7PSZ6</accession>
<keyword evidence="1" id="KW-0732">Signal</keyword>
<evidence type="ECO:0000256" key="1">
    <source>
        <dbReference type="SAM" id="SignalP"/>
    </source>
</evidence>
<feature type="chain" id="PRO_5027061793" description="Outer membrane beta-barrel protein" evidence="1">
    <location>
        <begin position="28"/>
        <end position="175"/>
    </location>
</feature>
<organism evidence="2 3">
    <name type="scientific">Polyangium spumosum</name>
    <dbReference type="NCBI Taxonomy" id="889282"/>
    <lineage>
        <taxon>Bacteria</taxon>
        <taxon>Pseudomonadati</taxon>
        <taxon>Myxococcota</taxon>
        <taxon>Polyangia</taxon>
        <taxon>Polyangiales</taxon>
        <taxon>Polyangiaceae</taxon>
        <taxon>Polyangium</taxon>
    </lineage>
</organism>
<reference evidence="2 3" key="1">
    <citation type="submission" date="2019-10" db="EMBL/GenBank/DDBJ databases">
        <title>A soil myxobacterium in the family Polyangiaceae.</title>
        <authorList>
            <person name="Li Y."/>
            <person name="Wang J."/>
        </authorList>
    </citation>
    <scope>NUCLEOTIDE SEQUENCE [LARGE SCALE GENOMIC DNA]</scope>
    <source>
        <strain evidence="2 3">DSM 14734</strain>
    </source>
</reference>
<evidence type="ECO:0000313" key="2">
    <source>
        <dbReference type="EMBL" id="MRG95158.1"/>
    </source>
</evidence>
<evidence type="ECO:0008006" key="4">
    <source>
        <dbReference type="Google" id="ProtNLM"/>
    </source>
</evidence>
<gene>
    <name evidence="2" type="ORF">GF068_25040</name>
</gene>
<name>A0A6N7PSZ6_9BACT</name>
<dbReference type="RefSeq" id="WP_153821984.1">
    <property type="nucleotide sequence ID" value="NZ_WJIE01000007.1"/>
</dbReference>
<dbReference type="OrthoDB" id="5529566at2"/>
<evidence type="ECO:0000313" key="3">
    <source>
        <dbReference type="Proteomes" id="UP000440224"/>
    </source>
</evidence>
<dbReference type="Proteomes" id="UP000440224">
    <property type="component" value="Unassembled WGS sequence"/>
</dbReference>
<feature type="signal peptide" evidence="1">
    <location>
        <begin position="1"/>
        <end position="27"/>
    </location>
</feature>